<keyword evidence="3" id="KW-1185">Reference proteome</keyword>
<comment type="caution">
    <text evidence="2">The sequence shown here is derived from an EMBL/GenBank/DDBJ whole genome shotgun (WGS) entry which is preliminary data.</text>
</comment>
<sequence>MLHAVLYAIPVIIYLIVGVVVVYVTLRRTVDMPAATRRAEIWRAYGVLLIPVLVGPILIGGISGGNFLLFIISELVLAAAVLTAAAVTARRATTVRGEL</sequence>
<protein>
    <submittedName>
        <fullName evidence="2">Uncharacterized protein</fullName>
    </submittedName>
</protein>
<keyword evidence="1" id="KW-1133">Transmembrane helix</keyword>
<feature type="transmembrane region" description="Helical" evidence="1">
    <location>
        <begin position="44"/>
        <end position="62"/>
    </location>
</feature>
<reference evidence="2 3" key="1">
    <citation type="submission" date="2020-05" db="EMBL/GenBank/DDBJ databases">
        <title>MicrobeNet Type strains.</title>
        <authorList>
            <person name="Nicholson A.C."/>
        </authorList>
    </citation>
    <scope>NUCLEOTIDE SEQUENCE [LARGE SCALE GENOMIC DNA]</scope>
    <source>
        <strain evidence="2 3">JCM 3224</strain>
    </source>
</reference>
<evidence type="ECO:0000256" key="1">
    <source>
        <dbReference type="SAM" id="Phobius"/>
    </source>
</evidence>
<dbReference type="Proteomes" id="UP000586827">
    <property type="component" value="Unassembled WGS sequence"/>
</dbReference>
<name>A0A849BZD6_9NOCA</name>
<keyword evidence="1" id="KW-0472">Membrane</keyword>
<gene>
    <name evidence="2" type="ORF">HLB23_18960</name>
</gene>
<proteinExistence type="predicted"/>
<evidence type="ECO:0000313" key="2">
    <source>
        <dbReference type="EMBL" id="NNH71913.1"/>
    </source>
</evidence>
<evidence type="ECO:0000313" key="3">
    <source>
        <dbReference type="Proteomes" id="UP000586827"/>
    </source>
</evidence>
<dbReference type="AlphaFoldDB" id="A0A849BZD6"/>
<feature type="transmembrane region" description="Helical" evidence="1">
    <location>
        <begin position="6"/>
        <end position="24"/>
    </location>
</feature>
<accession>A0A849BZD6</accession>
<keyword evidence="1" id="KW-0812">Transmembrane</keyword>
<organism evidence="2 3">
    <name type="scientific">Nocardia uniformis</name>
    <dbReference type="NCBI Taxonomy" id="53432"/>
    <lineage>
        <taxon>Bacteria</taxon>
        <taxon>Bacillati</taxon>
        <taxon>Actinomycetota</taxon>
        <taxon>Actinomycetes</taxon>
        <taxon>Mycobacteriales</taxon>
        <taxon>Nocardiaceae</taxon>
        <taxon>Nocardia</taxon>
    </lineage>
</organism>
<feature type="transmembrane region" description="Helical" evidence="1">
    <location>
        <begin position="68"/>
        <end position="89"/>
    </location>
</feature>
<dbReference type="EMBL" id="JABELX010000006">
    <property type="protein sequence ID" value="NNH71913.1"/>
    <property type="molecule type" value="Genomic_DNA"/>
</dbReference>
<dbReference type="RefSeq" id="WP_067519339.1">
    <property type="nucleotide sequence ID" value="NZ_JABELX010000006.1"/>
</dbReference>